<evidence type="ECO:0000313" key="2">
    <source>
        <dbReference type="EMBL" id="JAA65717.1"/>
    </source>
</evidence>
<dbReference type="AlphaFoldDB" id="A0A0K8R3K6"/>
<feature type="signal peptide" evidence="1">
    <location>
        <begin position="1"/>
        <end position="23"/>
    </location>
</feature>
<protein>
    <submittedName>
        <fullName evidence="2">Putative ixostatin</fullName>
    </submittedName>
</protein>
<reference evidence="2" key="1">
    <citation type="submission" date="2012-12" db="EMBL/GenBank/DDBJ databases">
        <title>Identification and characterization of a phenylalanine ammonia-lyase gene family in Isatis indigotica Fort.</title>
        <authorList>
            <person name="Liu Q."/>
            <person name="Chen J."/>
            <person name="Zhou X."/>
            <person name="Di P."/>
            <person name="Xiao Y."/>
            <person name="Xuan H."/>
            <person name="Zhang L."/>
            <person name="Chen W."/>
        </authorList>
    </citation>
    <scope>NUCLEOTIDE SEQUENCE</scope>
    <source>
        <tissue evidence="2">Salivary gland</tissue>
    </source>
</reference>
<feature type="chain" id="PRO_5005515642" evidence="1">
    <location>
        <begin position="24"/>
        <end position="133"/>
    </location>
</feature>
<sequence length="133" mass="14155">MTSTRILLLLAALALACIAVGSANQSQGKDKPESSCPWVSKDSFRRLYQSNADPPHTPSVGLGKICKRHLPKDATGVICLGDPGTASQSCLLCCACSNGDEITYTNRTAPNKYPCGKNRKGKCNPQGKCEMHS</sequence>
<name>A0A0K8R3K6_IXORI</name>
<dbReference type="PROSITE" id="PS51257">
    <property type="entry name" value="PROKAR_LIPOPROTEIN"/>
    <property type="match status" value="1"/>
</dbReference>
<evidence type="ECO:0000256" key="1">
    <source>
        <dbReference type="SAM" id="SignalP"/>
    </source>
</evidence>
<accession>A0A0K8R3K6</accession>
<proteinExistence type="evidence at transcript level"/>
<dbReference type="EMBL" id="GADI01008091">
    <property type="protein sequence ID" value="JAA65717.1"/>
    <property type="molecule type" value="mRNA"/>
</dbReference>
<organism evidence="2">
    <name type="scientific">Ixodes ricinus</name>
    <name type="common">Common tick</name>
    <name type="synonym">Acarus ricinus</name>
    <dbReference type="NCBI Taxonomy" id="34613"/>
    <lineage>
        <taxon>Eukaryota</taxon>
        <taxon>Metazoa</taxon>
        <taxon>Ecdysozoa</taxon>
        <taxon>Arthropoda</taxon>
        <taxon>Chelicerata</taxon>
        <taxon>Arachnida</taxon>
        <taxon>Acari</taxon>
        <taxon>Parasitiformes</taxon>
        <taxon>Ixodida</taxon>
        <taxon>Ixodoidea</taxon>
        <taxon>Ixodidae</taxon>
        <taxon>Ixodinae</taxon>
        <taxon>Ixodes</taxon>
    </lineage>
</organism>
<keyword evidence="1" id="KW-0732">Signal</keyword>